<feature type="compositionally biased region" description="Acidic residues" evidence="2">
    <location>
        <begin position="11"/>
        <end position="23"/>
    </location>
</feature>
<comment type="caution">
    <text evidence="4">The sequence shown here is derived from an EMBL/GenBank/DDBJ whole genome shotgun (WGS) entry which is preliminary data.</text>
</comment>
<evidence type="ECO:0000256" key="1">
    <source>
        <dbReference type="ARBA" id="ARBA00022737"/>
    </source>
</evidence>
<evidence type="ECO:0000313" key="4">
    <source>
        <dbReference type="EMBL" id="GGG17361.1"/>
    </source>
</evidence>
<evidence type="ECO:0000259" key="3">
    <source>
        <dbReference type="Pfam" id="PF25023"/>
    </source>
</evidence>
<evidence type="ECO:0000313" key="5">
    <source>
        <dbReference type="Proteomes" id="UP000644756"/>
    </source>
</evidence>
<dbReference type="Pfam" id="PF25023">
    <property type="entry name" value="TEN_YD-shell"/>
    <property type="match status" value="1"/>
</dbReference>
<feature type="region of interest" description="Disordered" evidence="2">
    <location>
        <begin position="1"/>
        <end position="26"/>
    </location>
</feature>
<dbReference type="Proteomes" id="UP000644756">
    <property type="component" value="Unassembled WGS sequence"/>
</dbReference>
<protein>
    <recommendedName>
        <fullName evidence="3">Teneurin-like YD-shell domain-containing protein</fullName>
    </recommendedName>
</protein>
<dbReference type="InterPro" id="IPR022385">
    <property type="entry name" value="Rhs_assc_core"/>
</dbReference>
<keyword evidence="1" id="KW-0677">Repeat</keyword>
<keyword evidence="5" id="KW-1185">Reference proteome</keyword>
<evidence type="ECO:0000256" key="2">
    <source>
        <dbReference type="SAM" id="MobiDB-lite"/>
    </source>
</evidence>
<sequence length="204" mass="23574">MTSPSKYRYDNDDDRDDDDWDDDGQPRTQWYLQDALGSVIGMLDKRGQVTARAHYDEFGVMLGTHKFDTNDRQGPGGLFGYTGLGYDYTNGLNYARARYYQPELGRFISEDTYKGDMWNPQSQNLYGYVHNNPLIYTDPTGHKVWLIHGTNLMKVDNPEDTWTPEFREYIGDLYDEDVARHYWSGGNNKPARKEAAEALAEEII</sequence>
<dbReference type="InterPro" id="IPR050708">
    <property type="entry name" value="T6SS_VgrG/RHS"/>
</dbReference>
<gene>
    <name evidence="4" type="ORF">GCM10010916_37740</name>
</gene>
<dbReference type="NCBIfam" id="TIGR03696">
    <property type="entry name" value="Rhs_assc_core"/>
    <property type="match status" value="1"/>
</dbReference>
<dbReference type="PANTHER" id="PTHR32305">
    <property type="match status" value="1"/>
</dbReference>
<dbReference type="Gene3D" id="2.180.10.10">
    <property type="entry name" value="RHS repeat-associated core"/>
    <property type="match status" value="1"/>
</dbReference>
<dbReference type="InterPro" id="IPR056823">
    <property type="entry name" value="TEN-like_YD-shell"/>
</dbReference>
<dbReference type="AlphaFoldDB" id="A0A917G1A7"/>
<dbReference type="EMBL" id="BMGR01000013">
    <property type="protein sequence ID" value="GGG17361.1"/>
    <property type="molecule type" value="Genomic_DNA"/>
</dbReference>
<feature type="domain" description="Teneurin-like YD-shell" evidence="3">
    <location>
        <begin position="26"/>
        <end position="133"/>
    </location>
</feature>
<organism evidence="4 5">
    <name type="scientific">Paenibacillus abyssi</name>
    <dbReference type="NCBI Taxonomy" id="1340531"/>
    <lineage>
        <taxon>Bacteria</taxon>
        <taxon>Bacillati</taxon>
        <taxon>Bacillota</taxon>
        <taxon>Bacilli</taxon>
        <taxon>Bacillales</taxon>
        <taxon>Paenibacillaceae</taxon>
        <taxon>Paenibacillus</taxon>
    </lineage>
</organism>
<reference evidence="4" key="1">
    <citation type="journal article" date="2014" name="Int. J. Syst. Evol. Microbiol.">
        <title>Complete genome sequence of Corynebacterium casei LMG S-19264T (=DSM 44701T), isolated from a smear-ripened cheese.</title>
        <authorList>
            <consortium name="US DOE Joint Genome Institute (JGI-PGF)"/>
            <person name="Walter F."/>
            <person name="Albersmeier A."/>
            <person name="Kalinowski J."/>
            <person name="Ruckert C."/>
        </authorList>
    </citation>
    <scope>NUCLEOTIDE SEQUENCE</scope>
    <source>
        <strain evidence="4">CGMCC 1.12987</strain>
    </source>
</reference>
<proteinExistence type="predicted"/>
<reference evidence="4" key="2">
    <citation type="submission" date="2020-09" db="EMBL/GenBank/DDBJ databases">
        <authorList>
            <person name="Sun Q."/>
            <person name="Zhou Y."/>
        </authorList>
    </citation>
    <scope>NUCLEOTIDE SEQUENCE</scope>
    <source>
        <strain evidence="4">CGMCC 1.12987</strain>
    </source>
</reference>
<dbReference type="RefSeq" id="WP_188532649.1">
    <property type="nucleotide sequence ID" value="NZ_JBHRVG010000001.1"/>
</dbReference>
<accession>A0A917G1A7</accession>
<dbReference type="PANTHER" id="PTHR32305:SF15">
    <property type="entry name" value="PROTEIN RHSA-RELATED"/>
    <property type="match status" value="1"/>
</dbReference>
<name>A0A917G1A7_9BACL</name>